<feature type="transmembrane region" description="Helical" evidence="1">
    <location>
        <begin position="167"/>
        <end position="189"/>
    </location>
</feature>
<dbReference type="RefSeq" id="WP_143526512.1">
    <property type="nucleotide sequence ID" value="NZ_AP019791.1"/>
</dbReference>
<dbReference type="AlphaFoldDB" id="A0A510HEK0"/>
<accession>A0A510HEK0</accession>
<dbReference type="EMBL" id="AP019791">
    <property type="protein sequence ID" value="BBL78359.1"/>
    <property type="molecule type" value="Genomic_DNA"/>
</dbReference>
<keyword evidence="1" id="KW-0472">Membrane</keyword>
<keyword evidence="3" id="KW-1185">Reference proteome</keyword>
<feature type="transmembrane region" description="Helical" evidence="1">
    <location>
        <begin position="117"/>
        <end position="135"/>
    </location>
</feature>
<dbReference type="Pfam" id="PF11028">
    <property type="entry name" value="TMEM260-like"/>
    <property type="match status" value="1"/>
</dbReference>
<feature type="transmembrane region" description="Helical" evidence="1">
    <location>
        <begin position="209"/>
        <end position="227"/>
    </location>
</feature>
<sequence length="536" mass="59486">MKQAAPKPKSRRNYPAIVAGAGVTLFCYAMYIATLAPTVVYYDWPILLDSAMLQVHAIVLGIPGGTGSPSWVLLTHLFTYLPIGDPAYRTNLASATYAAGAVALVYVAAYLLTRRMLASAVAALAFGLGTTLWSMAVIAEIYPLNALMIMAPVVCLLLWRERRRDRYLLLAAFLMGFAMTNHLTSGLVLPGAALFVAAVERRKLFEWRLILKGAGLFVLGLTPYLYLPLRSAMNPPLDEWEPTSLGRFWYLVGGGDHQKLLWEFGPAELPGRFMLYLGYLFQNFHWGLVMVAMVGMAVLVARDRAAALLVGFLFGGWLFHALEYGIRDVNLYFITTYLMVALALAVGVAGLTEVVEDLLSRYSYAARTAVMVSAAMAAVLYPLIYLPAAYARNDMSDDYQGREIIETVAEKAKPDATILHHRSSLWYMVLVEKRRQDITLVDPWPPGRQRYTDIVWPGDLNFVSTNLRYGTNDYTGVTTAREAARSGPVYILDQDSAAPQNFWNADFNIVRVERGILYELVPPGGTTYTPPQEQKS</sequence>
<keyword evidence="1" id="KW-0812">Transmembrane</keyword>
<feature type="transmembrane region" description="Helical" evidence="1">
    <location>
        <begin position="141"/>
        <end position="160"/>
    </location>
</feature>
<dbReference type="PANTHER" id="PTHR16214:SF3">
    <property type="entry name" value="TRANSMEMBRANE PROTEIN 260"/>
    <property type="match status" value="1"/>
</dbReference>
<protein>
    <recommendedName>
        <fullName evidence="4">DUF2723 domain-containing protein</fullName>
    </recommendedName>
</protein>
<proteinExistence type="predicted"/>
<gene>
    <name evidence="2" type="ORF">RxyAA322_02130</name>
</gene>
<evidence type="ECO:0000313" key="3">
    <source>
        <dbReference type="Proteomes" id="UP000318065"/>
    </source>
</evidence>
<feature type="transmembrane region" description="Helical" evidence="1">
    <location>
        <begin position="329"/>
        <end position="352"/>
    </location>
</feature>
<name>A0A510HEK0_9ACTN</name>
<organism evidence="2 3">
    <name type="scientific">Rubrobacter xylanophilus</name>
    <dbReference type="NCBI Taxonomy" id="49319"/>
    <lineage>
        <taxon>Bacteria</taxon>
        <taxon>Bacillati</taxon>
        <taxon>Actinomycetota</taxon>
        <taxon>Rubrobacteria</taxon>
        <taxon>Rubrobacterales</taxon>
        <taxon>Rubrobacteraceae</taxon>
        <taxon>Rubrobacter</taxon>
    </lineage>
</organism>
<dbReference type="OrthoDB" id="144153at2"/>
<feature type="transmembrane region" description="Helical" evidence="1">
    <location>
        <begin position="16"/>
        <end position="42"/>
    </location>
</feature>
<keyword evidence="1" id="KW-1133">Transmembrane helix</keyword>
<feature type="transmembrane region" description="Helical" evidence="1">
    <location>
        <begin position="305"/>
        <end position="322"/>
    </location>
</feature>
<evidence type="ECO:0000256" key="1">
    <source>
        <dbReference type="SAM" id="Phobius"/>
    </source>
</evidence>
<dbReference type="PANTHER" id="PTHR16214">
    <property type="entry name" value="TRANSMEMBRANE PROTEIN 260"/>
    <property type="match status" value="1"/>
</dbReference>
<evidence type="ECO:0008006" key="4">
    <source>
        <dbReference type="Google" id="ProtNLM"/>
    </source>
</evidence>
<feature type="transmembrane region" description="Helical" evidence="1">
    <location>
        <begin position="364"/>
        <end position="386"/>
    </location>
</feature>
<dbReference type="InterPro" id="IPR052724">
    <property type="entry name" value="GT117_domain-containing"/>
</dbReference>
<feature type="transmembrane region" description="Helical" evidence="1">
    <location>
        <begin position="92"/>
        <end position="112"/>
    </location>
</feature>
<dbReference type="Proteomes" id="UP000318065">
    <property type="component" value="Chromosome"/>
</dbReference>
<dbReference type="InterPro" id="IPR021280">
    <property type="entry name" value="TMEM260-like"/>
</dbReference>
<evidence type="ECO:0000313" key="2">
    <source>
        <dbReference type="EMBL" id="BBL78359.1"/>
    </source>
</evidence>
<reference evidence="2" key="1">
    <citation type="journal article" date="2019" name="Microbiol. Resour. Announc.">
        <title>Complete Genome Sequence of Rubrobacter xylanophilus Strain AA3-22, Isolated from Arima Onsen in Japan.</title>
        <authorList>
            <person name="Tomariguchi N."/>
            <person name="Miyazaki K."/>
        </authorList>
    </citation>
    <scope>NUCLEOTIDE SEQUENCE [LARGE SCALE GENOMIC DNA]</scope>
    <source>
        <strain evidence="2">AA3-22</strain>
    </source>
</reference>
<feature type="transmembrane region" description="Helical" evidence="1">
    <location>
        <begin position="276"/>
        <end position="299"/>
    </location>
</feature>